<gene>
    <name evidence="11" type="primary">dnaX</name>
    <name evidence="14" type="ORF">FH603_4265</name>
</gene>
<keyword evidence="5" id="KW-0479">Metal-binding</keyword>
<proteinExistence type="inferred from homology"/>
<dbReference type="CDD" id="cd18137">
    <property type="entry name" value="HLD_clamp_pol_III_gamma_tau"/>
    <property type="match status" value="1"/>
</dbReference>
<dbReference type="NCBIfam" id="TIGR02397">
    <property type="entry name" value="dnaX_nterm"/>
    <property type="match status" value="1"/>
</dbReference>
<dbReference type="Pfam" id="PF13177">
    <property type="entry name" value="DNA_pol3_delta2"/>
    <property type="match status" value="1"/>
</dbReference>
<dbReference type="InterPro" id="IPR027417">
    <property type="entry name" value="P-loop_NTPase"/>
</dbReference>
<dbReference type="SUPFAM" id="SSF52540">
    <property type="entry name" value="P-loop containing nucleoside triphosphate hydrolases"/>
    <property type="match status" value="1"/>
</dbReference>
<dbReference type="InterPro" id="IPR008921">
    <property type="entry name" value="DNA_pol3_clamp-load_cplx_C"/>
</dbReference>
<dbReference type="InterPro" id="IPR003593">
    <property type="entry name" value="AAA+_ATPase"/>
</dbReference>
<comment type="function">
    <text evidence="11">DNA polymerase III is a complex, multichain enzyme responsible for most of the replicative synthesis in bacteria. This DNA polymerase also exhibits 3' to 5' exonuclease activity.</text>
</comment>
<dbReference type="NCBIfam" id="NF011531">
    <property type="entry name" value="PRK14971.1"/>
    <property type="match status" value="1"/>
</dbReference>
<dbReference type="Pfam" id="PF12169">
    <property type="entry name" value="DNA_pol3_gamma3"/>
    <property type="match status" value="1"/>
</dbReference>
<dbReference type="InterPro" id="IPR012763">
    <property type="entry name" value="DNA_pol_III_sug/sutau_N"/>
</dbReference>
<evidence type="ECO:0000256" key="5">
    <source>
        <dbReference type="ARBA" id="ARBA00022723"/>
    </source>
</evidence>
<keyword evidence="7" id="KW-0862">Zinc</keyword>
<comment type="catalytic activity">
    <reaction evidence="10 11">
        <text>DNA(n) + a 2'-deoxyribonucleoside 5'-triphosphate = DNA(n+1) + diphosphate</text>
        <dbReference type="Rhea" id="RHEA:22508"/>
        <dbReference type="Rhea" id="RHEA-COMP:17339"/>
        <dbReference type="Rhea" id="RHEA-COMP:17340"/>
        <dbReference type="ChEBI" id="CHEBI:33019"/>
        <dbReference type="ChEBI" id="CHEBI:61560"/>
        <dbReference type="ChEBI" id="CHEBI:173112"/>
        <dbReference type="EC" id="2.7.7.7"/>
    </reaction>
</comment>
<dbReference type="PRINTS" id="PR00300">
    <property type="entry name" value="CLPPROTEASEA"/>
</dbReference>
<keyword evidence="2 11" id="KW-0808">Transferase</keyword>
<evidence type="ECO:0000256" key="4">
    <source>
        <dbReference type="ARBA" id="ARBA00022705"/>
    </source>
</evidence>
<accession>A0ABR6WAZ1</accession>
<dbReference type="InterPro" id="IPR022754">
    <property type="entry name" value="DNA_pol_III_gamma-3"/>
</dbReference>
<evidence type="ECO:0000256" key="6">
    <source>
        <dbReference type="ARBA" id="ARBA00022741"/>
    </source>
</evidence>
<dbReference type="InterPro" id="IPR045085">
    <property type="entry name" value="HLD_clamp_pol_III_gamma_tau"/>
</dbReference>
<dbReference type="InterPro" id="IPR050238">
    <property type="entry name" value="DNA_Rep/Repair_Clamp_Loader"/>
</dbReference>
<dbReference type="PANTHER" id="PTHR11669">
    <property type="entry name" value="REPLICATION FACTOR C / DNA POLYMERASE III GAMMA-TAU SUBUNIT"/>
    <property type="match status" value="1"/>
</dbReference>
<dbReference type="SMART" id="SM00382">
    <property type="entry name" value="AAA"/>
    <property type="match status" value="1"/>
</dbReference>
<dbReference type="Gene3D" id="1.20.272.10">
    <property type="match status" value="1"/>
</dbReference>
<evidence type="ECO:0000256" key="8">
    <source>
        <dbReference type="ARBA" id="ARBA00022840"/>
    </source>
</evidence>
<evidence type="ECO:0000256" key="7">
    <source>
        <dbReference type="ARBA" id="ARBA00022833"/>
    </source>
</evidence>
<dbReference type="Proteomes" id="UP000700732">
    <property type="component" value="Unassembled WGS sequence"/>
</dbReference>
<dbReference type="EC" id="2.7.7.7" evidence="11"/>
<evidence type="ECO:0000256" key="1">
    <source>
        <dbReference type="ARBA" id="ARBA00006360"/>
    </source>
</evidence>
<dbReference type="NCBIfam" id="NF004046">
    <property type="entry name" value="PRK05563.1"/>
    <property type="match status" value="1"/>
</dbReference>
<comment type="subunit">
    <text evidence="11">DNA polymerase III contains a core (composed of alpha, epsilon and theta chains) that associates with a tau subunit. This core dimerizes to form the POLIII' complex. PolIII' associates with the gamma complex (composed of gamma, delta, delta', psi and chi chains) and with the beta chain to form the complete DNA polymerase III complex.</text>
</comment>
<comment type="similarity">
    <text evidence="1 11">Belongs to the DnaX/STICHEL family.</text>
</comment>
<evidence type="ECO:0000313" key="14">
    <source>
        <dbReference type="EMBL" id="MBC3793743.1"/>
    </source>
</evidence>
<evidence type="ECO:0000256" key="9">
    <source>
        <dbReference type="ARBA" id="ARBA00022932"/>
    </source>
</evidence>
<dbReference type="Pfam" id="PF22608">
    <property type="entry name" value="DNAX_ATPase_lid"/>
    <property type="match status" value="1"/>
</dbReference>
<feature type="region of interest" description="Disordered" evidence="12">
    <location>
        <begin position="394"/>
        <end position="526"/>
    </location>
</feature>
<dbReference type="Gene3D" id="3.40.50.300">
    <property type="entry name" value="P-loop containing nucleotide triphosphate hydrolases"/>
    <property type="match status" value="1"/>
</dbReference>
<dbReference type="EMBL" id="VFIA01000031">
    <property type="protein sequence ID" value="MBC3793743.1"/>
    <property type="molecule type" value="Genomic_DNA"/>
</dbReference>
<evidence type="ECO:0000256" key="12">
    <source>
        <dbReference type="SAM" id="MobiDB-lite"/>
    </source>
</evidence>
<dbReference type="SUPFAM" id="SSF48019">
    <property type="entry name" value="post-AAA+ oligomerization domain-like"/>
    <property type="match status" value="1"/>
</dbReference>
<evidence type="ECO:0000256" key="3">
    <source>
        <dbReference type="ARBA" id="ARBA00022695"/>
    </source>
</evidence>
<dbReference type="InterPro" id="IPR001270">
    <property type="entry name" value="ClpA/B"/>
</dbReference>
<keyword evidence="6 11" id="KW-0547">Nucleotide-binding</keyword>
<dbReference type="PANTHER" id="PTHR11669:SF0">
    <property type="entry name" value="PROTEIN STICHEL-LIKE 2"/>
    <property type="match status" value="1"/>
</dbReference>
<feature type="domain" description="AAA+ ATPase" evidence="13">
    <location>
        <begin position="38"/>
        <end position="181"/>
    </location>
</feature>
<organism evidence="14 15">
    <name type="scientific">Spirosoma utsteinense</name>
    <dbReference type="NCBI Taxonomy" id="2585773"/>
    <lineage>
        <taxon>Bacteria</taxon>
        <taxon>Pseudomonadati</taxon>
        <taxon>Bacteroidota</taxon>
        <taxon>Cytophagia</taxon>
        <taxon>Cytophagales</taxon>
        <taxon>Cytophagaceae</taxon>
        <taxon>Spirosoma</taxon>
    </lineage>
</organism>
<feature type="compositionally biased region" description="Low complexity" evidence="12">
    <location>
        <begin position="402"/>
        <end position="420"/>
    </location>
</feature>
<keyword evidence="4 11" id="KW-0235">DNA replication</keyword>
<evidence type="ECO:0000313" key="15">
    <source>
        <dbReference type="Proteomes" id="UP000700732"/>
    </source>
</evidence>
<dbReference type="CDD" id="cd00009">
    <property type="entry name" value="AAA"/>
    <property type="match status" value="1"/>
</dbReference>
<comment type="caution">
    <text evidence="14">The sequence shown here is derived from an EMBL/GenBank/DDBJ whole genome shotgun (WGS) entry which is preliminary data.</text>
</comment>
<feature type="compositionally biased region" description="Low complexity" evidence="12">
    <location>
        <begin position="494"/>
        <end position="504"/>
    </location>
</feature>
<keyword evidence="3 11" id="KW-0548">Nucleotidyltransferase</keyword>
<dbReference type="RefSeq" id="WP_186739594.1">
    <property type="nucleotide sequence ID" value="NZ_VFIA01000031.1"/>
</dbReference>
<keyword evidence="9 11" id="KW-0239">DNA-directed DNA polymerase</keyword>
<keyword evidence="15" id="KW-1185">Reference proteome</keyword>
<evidence type="ECO:0000256" key="11">
    <source>
        <dbReference type="RuleBase" id="RU364063"/>
    </source>
</evidence>
<keyword evidence="8 11" id="KW-0067">ATP-binding</keyword>
<evidence type="ECO:0000256" key="2">
    <source>
        <dbReference type="ARBA" id="ARBA00022679"/>
    </source>
</evidence>
<protein>
    <recommendedName>
        <fullName evidence="11">DNA polymerase III subunit gamma/tau</fullName>
        <ecNumber evidence="11">2.7.7.7</ecNumber>
    </recommendedName>
</protein>
<evidence type="ECO:0000256" key="10">
    <source>
        <dbReference type="ARBA" id="ARBA00049244"/>
    </source>
</evidence>
<evidence type="ECO:0000259" key="13">
    <source>
        <dbReference type="SMART" id="SM00382"/>
    </source>
</evidence>
<name>A0ABR6WAZ1_9BACT</name>
<dbReference type="Gene3D" id="1.10.8.60">
    <property type="match status" value="1"/>
</dbReference>
<reference evidence="14 15" key="1">
    <citation type="submission" date="2019-06" db="EMBL/GenBank/DDBJ databases">
        <title>Spirosoma utsteinense sp. nov. isolated from Antarctic ice-free soils.</title>
        <authorList>
            <person name="Tahon G."/>
        </authorList>
    </citation>
    <scope>NUCLEOTIDE SEQUENCE [LARGE SCALE GENOMIC DNA]</scope>
    <source>
        <strain evidence="14 15">LMG 31447</strain>
    </source>
</reference>
<sequence>MENFVVSARKYRPATFDTVVGQEHITTTLKNAIRTNHLASAFLFCGPRGVGKTTCARILAKTINCQNLTPEGEACDQCESCVSFNQNASFNIHELDAASNNSVEDIRNLIDQVRYPPQSGKYKIYIIDEVHMLSSAAFNAFLKTLEEPPSYAIFILATTEKHKILPTILSRCQIFDFNRIQPQHIADHLAGIAEKEGITAEKEALDLIAQKADGGLRDALSMFDLNVTFAADRIIRYKEVLDNLHILDYDYYFKLTDLLLAGNLPQSLLTVDEILRKGFDGHQFVVGLCRHFRDLLVCKDAATVQLLQVTENVRRQYLDQAVRAPMSFLLSALSIGGQCDMNYKQAKDQRLHTELWLMKLANLRNLLNWDALPEVPAEAVSGGTRNGVMAAAEGAEGEKKNAGPTSGIPVSSSPQSSTEPANIGRPEPEPANQPVEIHPITSEPVNGYQVGQPARASAPAVAESNRSSQPAANGAATAAQPVRPQIAPLPRPATSRLRSTTSLTVGPAQPATAEEEGPVTAPTQPDKGFGLEDLQAHWLAFAKLRLQQVDSATEQLVLNRALTLDGTTIHITLDNTLQVGYLTDIKPELLGYLRERLQNSKILLEHTVTQQEVKKMIYSSQDKYNFMADKNPALQELRKVLNLEVDY</sequence>